<gene>
    <name evidence="1" type="ORF">G6F64_014287</name>
</gene>
<name>A0A9P6WTP6_RHIOR</name>
<dbReference type="EMBL" id="JAANQT010007861">
    <property type="protein sequence ID" value="KAG1284730.1"/>
    <property type="molecule type" value="Genomic_DNA"/>
</dbReference>
<comment type="caution">
    <text evidence="1">The sequence shown here is derived from an EMBL/GenBank/DDBJ whole genome shotgun (WGS) entry which is preliminary data.</text>
</comment>
<evidence type="ECO:0000313" key="2">
    <source>
        <dbReference type="Proteomes" id="UP000716291"/>
    </source>
</evidence>
<dbReference type="AlphaFoldDB" id="A0A9P6WTP6"/>
<accession>A0A9P6WTP6</accession>
<organism evidence="1 2">
    <name type="scientific">Rhizopus oryzae</name>
    <name type="common">Mucormycosis agent</name>
    <name type="synonym">Rhizopus arrhizus var. delemar</name>
    <dbReference type="NCBI Taxonomy" id="64495"/>
    <lineage>
        <taxon>Eukaryota</taxon>
        <taxon>Fungi</taxon>
        <taxon>Fungi incertae sedis</taxon>
        <taxon>Mucoromycota</taxon>
        <taxon>Mucoromycotina</taxon>
        <taxon>Mucoromycetes</taxon>
        <taxon>Mucorales</taxon>
        <taxon>Mucorineae</taxon>
        <taxon>Rhizopodaceae</taxon>
        <taxon>Rhizopus</taxon>
    </lineage>
</organism>
<proteinExistence type="predicted"/>
<dbReference type="Proteomes" id="UP000716291">
    <property type="component" value="Unassembled WGS sequence"/>
</dbReference>
<reference evidence="1" key="1">
    <citation type="journal article" date="2020" name="Microb. Genom.">
        <title>Genetic diversity of clinical and environmental Mucorales isolates obtained from an investigation of mucormycosis cases among solid organ transplant recipients.</title>
        <authorList>
            <person name="Nguyen M.H."/>
            <person name="Kaul D."/>
            <person name="Muto C."/>
            <person name="Cheng S.J."/>
            <person name="Richter R.A."/>
            <person name="Bruno V.M."/>
            <person name="Liu G."/>
            <person name="Beyhan S."/>
            <person name="Sundermann A.J."/>
            <person name="Mounaud S."/>
            <person name="Pasculle A.W."/>
            <person name="Nierman W.C."/>
            <person name="Driscoll E."/>
            <person name="Cumbie R."/>
            <person name="Clancy C.J."/>
            <person name="Dupont C.L."/>
        </authorList>
    </citation>
    <scope>NUCLEOTIDE SEQUENCE</scope>
    <source>
        <strain evidence="1">GL11</strain>
    </source>
</reference>
<evidence type="ECO:0000313" key="1">
    <source>
        <dbReference type="EMBL" id="KAG1284730.1"/>
    </source>
</evidence>
<protein>
    <submittedName>
        <fullName evidence="1">Uncharacterized protein</fullName>
    </submittedName>
</protein>
<sequence length="115" mass="12891">MLPARFAQPVVPQHHCRCLGHGAFVVRVRQVHPEPLALRVERLKLAVEQRLCLPGAAWKLQIRHVSDRHRTSGLHRADPSREVGCHTDLAETISTASISDHHVNDHLHAAISFES</sequence>
<keyword evidence="2" id="KW-1185">Reference proteome</keyword>